<evidence type="ECO:0000313" key="2">
    <source>
        <dbReference type="Proteomes" id="UP000228934"/>
    </source>
</evidence>
<evidence type="ECO:0000313" key="1">
    <source>
        <dbReference type="EMBL" id="PIO36459.1"/>
    </source>
</evidence>
<gene>
    <name evidence="1" type="ORF">AB205_0015730</name>
</gene>
<dbReference type="OrthoDB" id="10027013at2759"/>
<dbReference type="AlphaFoldDB" id="A0A2G9S8F2"/>
<sequence>MLICINCKYPFLVEYVHVLTASGPPYRQMTVGGSLTCSRTLSYDVAPVSQHLRARGGTRNAPGTWPDLDLCKEPMTWLFTHVISYVQSQLITCRQGNAGYRLSSPHTDSV</sequence>
<keyword evidence="2" id="KW-1185">Reference proteome</keyword>
<dbReference type="Proteomes" id="UP000228934">
    <property type="component" value="Unassembled WGS sequence"/>
</dbReference>
<reference evidence="2" key="1">
    <citation type="journal article" date="2017" name="Nat. Commun.">
        <title>The North American bullfrog draft genome provides insight into hormonal regulation of long noncoding RNA.</title>
        <authorList>
            <person name="Hammond S.A."/>
            <person name="Warren R.L."/>
            <person name="Vandervalk B.P."/>
            <person name="Kucuk E."/>
            <person name="Khan H."/>
            <person name="Gibb E.A."/>
            <person name="Pandoh P."/>
            <person name="Kirk H."/>
            <person name="Zhao Y."/>
            <person name="Jones M."/>
            <person name="Mungall A.J."/>
            <person name="Coope R."/>
            <person name="Pleasance S."/>
            <person name="Moore R.A."/>
            <person name="Holt R.A."/>
            <person name="Round J.M."/>
            <person name="Ohora S."/>
            <person name="Walle B.V."/>
            <person name="Veldhoen N."/>
            <person name="Helbing C.C."/>
            <person name="Birol I."/>
        </authorList>
    </citation>
    <scope>NUCLEOTIDE SEQUENCE [LARGE SCALE GENOMIC DNA]</scope>
</reference>
<proteinExistence type="predicted"/>
<protein>
    <submittedName>
        <fullName evidence="1">Uncharacterized protein</fullName>
    </submittedName>
</protein>
<accession>A0A2G9S8F2</accession>
<name>A0A2G9S8F2_AQUCT</name>
<dbReference type="EMBL" id="KV925264">
    <property type="protein sequence ID" value="PIO36459.1"/>
    <property type="molecule type" value="Genomic_DNA"/>
</dbReference>
<organism evidence="1 2">
    <name type="scientific">Aquarana catesbeiana</name>
    <name type="common">American bullfrog</name>
    <name type="synonym">Rana catesbeiana</name>
    <dbReference type="NCBI Taxonomy" id="8400"/>
    <lineage>
        <taxon>Eukaryota</taxon>
        <taxon>Metazoa</taxon>
        <taxon>Chordata</taxon>
        <taxon>Craniata</taxon>
        <taxon>Vertebrata</taxon>
        <taxon>Euteleostomi</taxon>
        <taxon>Amphibia</taxon>
        <taxon>Batrachia</taxon>
        <taxon>Anura</taxon>
        <taxon>Neobatrachia</taxon>
        <taxon>Ranoidea</taxon>
        <taxon>Ranidae</taxon>
        <taxon>Aquarana</taxon>
    </lineage>
</organism>